<dbReference type="InterPro" id="IPR036051">
    <property type="entry name" value="KRAB_dom_sf"/>
</dbReference>
<dbReference type="InterPro" id="IPR039938">
    <property type="entry name" value="Sp4-like"/>
</dbReference>
<dbReference type="GO" id="GO:0006355">
    <property type="term" value="P:regulation of DNA-templated transcription"/>
    <property type="evidence" value="ECO:0007669"/>
    <property type="project" value="InterPro"/>
</dbReference>
<dbReference type="PANTHER" id="PTHR14947:SF24">
    <property type="entry name" value="ZINC FINGER PROTEIN 781-RELATED"/>
    <property type="match status" value="1"/>
</dbReference>
<dbReference type="Proteomes" id="UP000770717">
    <property type="component" value="Unassembled WGS sequence"/>
</dbReference>
<evidence type="ECO:0000313" key="3">
    <source>
        <dbReference type="EMBL" id="KAG9465382.1"/>
    </source>
</evidence>
<dbReference type="SUPFAM" id="SSF109640">
    <property type="entry name" value="KRAB domain (Kruppel-associated box)"/>
    <property type="match status" value="1"/>
</dbReference>
<evidence type="ECO:0000256" key="1">
    <source>
        <dbReference type="SAM" id="MobiDB-lite"/>
    </source>
</evidence>
<keyword evidence="4" id="KW-1185">Reference proteome</keyword>
<reference evidence="3" key="1">
    <citation type="thesis" date="2020" institute="ProQuest LLC" country="789 East Eisenhower Parkway, Ann Arbor, MI, USA">
        <title>Comparative Genomics and Chromosome Evolution.</title>
        <authorList>
            <person name="Mudd A.B."/>
        </authorList>
    </citation>
    <scope>NUCLEOTIDE SEQUENCE</scope>
    <source>
        <strain evidence="3">HN-11 Male</strain>
        <tissue evidence="3">Kidney and liver</tissue>
    </source>
</reference>
<comment type="caution">
    <text evidence="3">The sequence shown here is derived from an EMBL/GenBank/DDBJ whole genome shotgun (WGS) entry which is preliminary data.</text>
</comment>
<dbReference type="Gene3D" id="6.10.140.140">
    <property type="match status" value="1"/>
</dbReference>
<sequence length="264" mass="30455">MARSVLNLTLEILFQLTGKDYTVVKKASSDCCRAPVCDEWGRPLSPIMGPSPHPLIHEDINVQKILQLTNKMIELLTGEVPIRCQDVAVYFSMEEWEYLEGHKDLYKDAMMETRQPLPSPVPSSKRSPPERCPRPLHPQDHQMMALRAQRDVWYLQMVKQIIVVSHKIHMKNLPLAHISLQPFTAKVHHMILLYRTQLRIHHRLISRIKVTKGKNIKEVSQEGNHTFVQNVGNILLGNHILLYIRDSTQGRSRIHVQNVSNVLL</sequence>
<evidence type="ECO:0000313" key="4">
    <source>
        <dbReference type="Proteomes" id="UP000770717"/>
    </source>
</evidence>
<dbReference type="CDD" id="cd07765">
    <property type="entry name" value="KRAB_A-box"/>
    <property type="match status" value="1"/>
</dbReference>
<evidence type="ECO:0000259" key="2">
    <source>
        <dbReference type="Pfam" id="PF01352"/>
    </source>
</evidence>
<dbReference type="PANTHER" id="PTHR14947">
    <property type="entry name" value="ZINC FINGER PROTEIN"/>
    <property type="match status" value="1"/>
</dbReference>
<protein>
    <recommendedName>
        <fullName evidence="2">KRAB domain-containing protein</fullName>
    </recommendedName>
</protein>
<accession>A0A8J6C772</accession>
<organism evidence="3 4">
    <name type="scientific">Eleutherodactylus coqui</name>
    <name type="common">Puerto Rican coqui</name>
    <dbReference type="NCBI Taxonomy" id="57060"/>
    <lineage>
        <taxon>Eukaryota</taxon>
        <taxon>Metazoa</taxon>
        <taxon>Chordata</taxon>
        <taxon>Craniata</taxon>
        <taxon>Vertebrata</taxon>
        <taxon>Euteleostomi</taxon>
        <taxon>Amphibia</taxon>
        <taxon>Batrachia</taxon>
        <taxon>Anura</taxon>
        <taxon>Neobatrachia</taxon>
        <taxon>Hyloidea</taxon>
        <taxon>Eleutherodactylidae</taxon>
        <taxon>Eleutherodactylinae</taxon>
        <taxon>Eleutherodactylus</taxon>
        <taxon>Eleutherodactylus</taxon>
    </lineage>
</organism>
<feature type="domain" description="KRAB" evidence="2">
    <location>
        <begin position="84"/>
        <end position="115"/>
    </location>
</feature>
<name>A0A8J6C772_ELECQ</name>
<dbReference type="InterPro" id="IPR001909">
    <property type="entry name" value="KRAB"/>
</dbReference>
<feature type="compositionally biased region" description="Basic and acidic residues" evidence="1">
    <location>
        <begin position="127"/>
        <end position="137"/>
    </location>
</feature>
<proteinExistence type="predicted"/>
<dbReference type="Pfam" id="PF01352">
    <property type="entry name" value="KRAB"/>
    <property type="match status" value="1"/>
</dbReference>
<dbReference type="AlphaFoldDB" id="A0A8J6C772"/>
<feature type="region of interest" description="Disordered" evidence="1">
    <location>
        <begin position="114"/>
        <end position="137"/>
    </location>
</feature>
<gene>
    <name evidence="3" type="ORF">GDO78_018411</name>
</gene>
<dbReference type="EMBL" id="WNTK01003102">
    <property type="protein sequence ID" value="KAG9465382.1"/>
    <property type="molecule type" value="Genomic_DNA"/>
</dbReference>